<dbReference type="Proteomes" id="UP000001628">
    <property type="component" value="Unassembled WGS sequence"/>
</dbReference>
<sequence length="104" mass="11720">MKQRQRASVSDKKSTEGHSRGSDQGDKVAQWLDGIDSRNAVSFQTLLYIKKKSCKLKMLEDQCREADSVMKNDASTQIIVMGFSVDEDSNTATSTLSHYHQIDY</sequence>
<evidence type="ECO:0000313" key="2">
    <source>
        <dbReference type="EMBL" id="KGM92259.1"/>
    </source>
</evidence>
<evidence type="ECO:0000313" key="3">
    <source>
        <dbReference type="Proteomes" id="UP000001628"/>
    </source>
</evidence>
<feature type="region of interest" description="Disordered" evidence="1">
    <location>
        <begin position="1"/>
        <end position="28"/>
    </location>
</feature>
<dbReference type="VEuPathDB" id="FungiDB:PADG_11443"/>
<dbReference type="KEGG" id="pbn:PADG_11443"/>
<proteinExistence type="predicted"/>
<dbReference type="HOGENOM" id="CLU_2250891_0_0_1"/>
<dbReference type="GeneID" id="22587340"/>
<gene>
    <name evidence="2" type="ORF">PADG_11443</name>
</gene>
<evidence type="ECO:0000256" key="1">
    <source>
        <dbReference type="SAM" id="MobiDB-lite"/>
    </source>
</evidence>
<dbReference type="RefSeq" id="XP_010758915.1">
    <property type="nucleotide sequence ID" value="XM_010760613.1"/>
</dbReference>
<dbReference type="AlphaFoldDB" id="A0A0A0HSV2"/>
<organism evidence="2 3">
    <name type="scientific">Paracoccidioides brasiliensis (strain Pb18)</name>
    <dbReference type="NCBI Taxonomy" id="502780"/>
    <lineage>
        <taxon>Eukaryota</taxon>
        <taxon>Fungi</taxon>
        <taxon>Dikarya</taxon>
        <taxon>Ascomycota</taxon>
        <taxon>Pezizomycotina</taxon>
        <taxon>Eurotiomycetes</taxon>
        <taxon>Eurotiomycetidae</taxon>
        <taxon>Onygenales</taxon>
        <taxon>Ajellomycetaceae</taxon>
        <taxon>Paracoccidioides</taxon>
    </lineage>
</organism>
<accession>A0A0A0HSV2</accession>
<name>A0A0A0HSV2_PARBD</name>
<dbReference type="EMBL" id="KN275959">
    <property type="protein sequence ID" value="KGM92259.1"/>
    <property type="molecule type" value="Genomic_DNA"/>
</dbReference>
<dbReference type="eggNOG" id="ENOG502RQQ3">
    <property type="taxonomic scope" value="Eukaryota"/>
</dbReference>
<protein>
    <submittedName>
        <fullName evidence="2">Uncharacterized protein</fullName>
    </submittedName>
</protein>
<reference evidence="2 3" key="1">
    <citation type="journal article" date="2011" name="PLoS Genet.">
        <title>Comparative genomic analysis of human fungal pathogens causing paracoccidioidomycosis.</title>
        <authorList>
            <person name="Desjardins C.A."/>
            <person name="Champion M.D."/>
            <person name="Holder J.W."/>
            <person name="Muszewska A."/>
            <person name="Goldberg J."/>
            <person name="Bailao A.M."/>
            <person name="Brigido M.M."/>
            <person name="Ferreira M.E."/>
            <person name="Garcia A.M."/>
            <person name="Grynberg M."/>
            <person name="Gujja S."/>
            <person name="Heiman D.I."/>
            <person name="Henn M.R."/>
            <person name="Kodira C.D."/>
            <person name="Leon-Narvaez H."/>
            <person name="Longo L.V."/>
            <person name="Ma L.J."/>
            <person name="Malavazi I."/>
            <person name="Matsuo A.L."/>
            <person name="Morais F.V."/>
            <person name="Pereira M."/>
            <person name="Rodriguez-Brito S."/>
            <person name="Sakthikumar S."/>
            <person name="Salem-Izacc S.M."/>
            <person name="Sykes S.M."/>
            <person name="Teixeira M.M."/>
            <person name="Vallejo M.C."/>
            <person name="Walter M.E."/>
            <person name="Yandava C."/>
            <person name="Young S."/>
            <person name="Zeng Q."/>
            <person name="Zucker J."/>
            <person name="Felipe M.S."/>
            <person name="Goldman G.H."/>
            <person name="Haas B.J."/>
            <person name="McEwen J.G."/>
            <person name="Nino-Vega G."/>
            <person name="Puccia R."/>
            <person name="San-Blas G."/>
            <person name="Soares C.M."/>
            <person name="Birren B.W."/>
            <person name="Cuomo C.A."/>
        </authorList>
    </citation>
    <scope>NUCLEOTIDE SEQUENCE [LARGE SCALE GENOMIC DNA]</scope>
    <source>
        <strain evidence="2 3">Pb18</strain>
    </source>
</reference>
<feature type="compositionally biased region" description="Basic and acidic residues" evidence="1">
    <location>
        <begin position="9"/>
        <end position="26"/>
    </location>
</feature>
<dbReference type="InParanoid" id="A0A0A0HSV2"/>
<keyword evidence="3" id="KW-1185">Reference proteome</keyword>